<dbReference type="InterPro" id="IPR001680">
    <property type="entry name" value="WD40_rpt"/>
</dbReference>
<dbReference type="Pfam" id="PF00400">
    <property type="entry name" value="WD40"/>
    <property type="match status" value="2"/>
</dbReference>
<dbReference type="AlphaFoldDB" id="A0A8K0JKC7"/>
<dbReference type="PROSITE" id="PS00678">
    <property type="entry name" value="WD_REPEATS_1"/>
    <property type="match status" value="1"/>
</dbReference>
<dbReference type="GO" id="GO:0005634">
    <property type="term" value="C:nucleus"/>
    <property type="evidence" value="ECO:0007669"/>
    <property type="project" value="TreeGrafter"/>
</dbReference>
<dbReference type="InterPro" id="IPR019775">
    <property type="entry name" value="WD40_repeat_CS"/>
</dbReference>
<dbReference type="PROSITE" id="PS50294">
    <property type="entry name" value="WD_REPEATS_REGION"/>
    <property type="match status" value="2"/>
</dbReference>
<evidence type="ECO:0000313" key="5">
    <source>
        <dbReference type="Proteomes" id="UP000812966"/>
    </source>
</evidence>
<protein>
    <recommendedName>
        <fullName evidence="6">WD40 repeat-like protein</fullName>
    </recommendedName>
</protein>
<evidence type="ECO:0000256" key="1">
    <source>
        <dbReference type="ARBA" id="ARBA00022574"/>
    </source>
</evidence>
<dbReference type="InterPro" id="IPR020472">
    <property type="entry name" value="WD40_PAC1"/>
</dbReference>
<keyword evidence="2" id="KW-0677">Repeat</keyword>
<accession>A0A8K0JKC7</accession>
<gene>
    <name evidence="4" type="ORF">FFLO_03848</name>
</gene>
<sequence>MNTSDESKLFQTDAQLAQKEAQSRKAVLTKTIGSPIQLASRAIKLRVRGQDAWVAESGWVVRRVCLHTGKTKRVYKGHQGPCTSLDFYQVTTGTSKRDLMVTGSWDKTIKVWDVESGEMLSSTPAHTDFVKSLLVIPQLDILLSGSSDKTIAIWSLSSLSSDASPNLPLTRLDQLKSHTRPVDSFALSHIDAEGRATVYAGDSMGVIRTWLFRRATGSSNADANKVQVTQGPDLPGHHTSITRLIMDGDQGLISCSMDSQVLYHPLDQNQDQTGKEATVRPALSIPNPLYPETTPVRSLLLLPSTFHPSHLLLCGAADQDIRVYDLSSTLESASRSSHTHTAGEGRAKEVSRIKGHWADVIDLDVWVKEVEGGKKEAWVVSASLDETLRRWSMQDVLNPPPIPREEVVEKKESVMTAEEERELAELMDSDIEDDV</sequence>
<dbReference type="PROSITE" id="PS50082">
    <property type="entry name" value="WD_REPEATS_2"/>
    <property type="match status" value="2"/>
</dbReference>
<dbReference type="OrthoDB" id="6262491at2759"/>
<dbReference type="PANTHER" id="PTHR22847">
    <property type="entry name" value="WD40 REPEAT PROTEIN"/>
    <property type="match status" value="1"/>
</dbReference>
<proteinExistence type="predicted"/>
<dbReference type="SUPFAM" id="SSF50978">
    <property type="entry name" value="WD40 repeat-like"/>
    <property type="match status" value="1"/>
</dbReference>
<evidence type="ECO:0008006" key="6">
    <source>
        <dbReference type="Google" id="ProtNLM"/>
    </source>
</evidence>
<keyword evidence="1 3" id="KW-0853">WD repeat</keyword>
<evidence type="ECO:0000256" key="2">
    <source>
        <dbReference type="ARBA" id="ARBA00022737"/>
    </source>
</evidence>
<dbReference type="InterPro" id="IPR015943">
    <property type="entry name" value="WD40/YVTN_repeat-like_dom_sf"/>
</dbReference>
<dbReference type="PANTHER" id="PTHR22847:SF637">
    <property type="entry name" value="WD REPEAT DOMAIN 5B"/>
    <property type="match status" value="1"/>
</dbReference>
<dbReference type="Proteomes" id="UP000812966">
    <property type="component" value="Unassembled WGS sequence"/>
</dbReference>
<evidence type="ECO:0000313" key="4">
    <source>
        <dbReference type="EMBL" id="KAG7532106.1"/>
    </source>
</evidence>
<dbReference type="PRINTS" id="PR00320">
    <property type="entry name" value="GPROTEINBRPT"/>
</dbReference>
<dbReference type="GO" id="GO:1990234">
    <property type="term" value="C:transferase complex"/>
    <property type="evidence" value="ECO:0007669"/>
    <property type="project" value="UniProtKB-ARBA"/>
</dbReference>
<dbReference type="EMBL" id="JABELV010000074">
    <property type="protein sequence ID" value="KAG7532106.1"/>
    <property type="molecule type" value="Genomic_DNA"/>
</dbReference>
<comment type="caution">
    <text evidence="4">The sequence shown here is derived from an EMBL/GenBank/DDBJ whole genome shotgun (WGS) entry which is preliminary data.</text>
</comment>
<feature type="repeat" description="WD" evidence="3">
    <location>
        <begin position="75"/>
        <end position="122"/>
    </location>
</feature>
<keyword evidence="5" id="KW-1185">Reference proteome</keyword>
<dbReference type="Gene3D" id="2.130.10.10">
    <property type="entry name" value="YVTN repeat-like/Quinoprotein amine dehydrogenase"/>
    <property type="match status" value="3"/>
</dbReference>
<organism evidence="4 5">
    <name type="scientific">Filobasidium floriforme</name>
    <dbReference type="NCBI Taxonomy" id="5210"/>
    <lineage>
        <taxon>Eukaryota</taxon>
        <taxon>Fungi</taxon>
        <taxon>Dikarya</taxon>
        <taxon>Basidiomycota</taxon>
        <taxon>Agaricomycotina</taxon>
        <taxon>Tremellomycetes</taxon>
        <taxon>Filobasidiales</taxon>
        <taxon>Filobasidiaceae</taxon>
        <taxon>Filobasidium</taxon>
    </lineage>
</organism>
<evidence type="ECO:0000256" key="3">
    <source>
        <dbReference type="PROSITE-ProRule" id="PRU00221"/>
    </source>
</evidence>
<dbReference type="InterPro" id="IPR036322">
    <property type="entry name" value="WD40_repeat_dom_sf"/>
</dbReference>
<reference evidence="4" key="1">
    <citation type="submission" date="2020-04" db="EMBL/GenBank/DDBJ databases">
        <title>Analysis of mating type loci in Filobasidium floriforme.</title>
        <authorList>
            <person name="Nowrousian M."/>
        </authorList>
    </citation>
    <scope>NUCLEOTIDE SEQUENCE</scope>
    <source>
        <strain evidence="4">CBS 6242</strain>
    </source>
</reference>
<name>A0A8K0JKC7_9TREE</name>
<dbReference type="SMART" id="SM00320">
    <property type="entry name" value="WD40"/>
    <property type="match status" value="5"/>
</dbReference>
<feature type="repeat" description="WD" evidence="3">
    <location>
        <begin position="123"/>
        <end position="164"/>
    </location>
</feature>